<dbReference type="EMBL" id="CAKOGP040001980">
    <property type="protein sequence ID" value="CAJ1959118.1"/>
    <property type="molecule type" value="Genomic_DNA"/>
</dbReference>
<feature type="transmembrane region" description="Helical" evidence="2">
    <location>
        <begin position="111"/>
        <end position="129"/>
    </location>
</feature>
<feature type="compositionally biased region" description="Basic and acidic residues" evidence="1">
    <location>
        <begin position="10"/>
        <end position="26"/>
    </location>
</feature>
<gene>
    <name evidence="3" type="ORF">CYCCA115_LOCUS17542</name>
</gene>
<keyword evidence="2" id="KW-0472">Membrane</keyword>
<proteinExistence type="predicted"/>
<keyword evidence="4" id="KW-1185">Reference proteome</keyword>
<keyword evidence="2" id="KW-1133">Transmembrane helix</keyword>
<evidence type="ECO:0000313" key="4">
    <source>
        <dbReference type="Proteomes" id="UP001295423"/>
    </source>
</evidence>
<comment type="caution">
    <text evidence="3">The sequence shown here is derived from an EMBL/GenBank/DDBJ whole genome shotgun (WGS) entry which is preliminary data.</text>
</comment>
<name>A0AAD2JKH0_9STRA</name>
<dbReference type="Proteomes" id="UP001295423">
    <property type="component" value="Unassembled WGS sequence"/>
</dbReference>
<feature type="transmembrane region" description="Helical" evidence="2">
    <location>
        <begin position="200"/>
        <end position="218"/>
    </location>
</feature>
<feature type="region of interest" description="Disordered" evidence="1">
    <location>
        <begin position="1"/>
        <end position="26"/>
    </location>
</feature>
<dbReference type="AlphaFoldDB" id="A0AAD2JKH0"/>
<sequence>MGTKQRKNAKKDATTEPADKAGEVKPDVGEQLDRALEALMSGKRGMITLYVQWRQQLLRMGYLVMLAIMHQLQKPTTLCLKEIKEWNEIRKNSSEEPYSGLQATFMVLEDSIVEILGLICGICLILCLQSPVLNFKDFSTIYFRISCLGIPVIVYLYHYEKQYLGCLDDQDYDALVQSRRQAAEMDGGDGIDPAEKEKRGFPIILIYHVITTLALYFMKYQSEKTDKNIFELLHLKDELTEARKGSKKGN</sequence>
<evidence type="ECO:0000256" key="2">
    <source>
        <dbReference type="SAM" id="Phobius"/>
    </source>
</evidence>
<feature type="transmembrane region" description="Helical" evidence="2">
    <location>
        <begin position="141"/>
        <end position="159"/>
    </location>
</feature>
<evidence type="ECO:0000313" key="3">
    <source>
        <dbReference type="EMBL" id="CAJ1959118.1"/>
    </source>
</evidence>
<protein>
    <submittedName>
        <fullName evidence="3">Uncharacterized protein</fullName>
    </submittedName>
</protein>
<accession>A0AAD2JKH0</accession>
<evidence type="ECO:0000256" key="1">
    <source>
        <dbReference type="SAM" id="MobiDB-lite"/>
    </source>
</evidence>
<organism evidence="3 4">
    <name type="scientific">Cylindrotheca closterium</name>
    <dbReference type="NCBI Taxonomy" id="2856"/>
    <lineage>
        <taxon>Eukaryota</taxon>
        <taxon>Sar</taxon>
        <taxon>Stramenopiles</taxon>
        <taxon>Ochrophyta</taxon>
        <taxon>Bacillariophyta</taxon>
        <taxon>Bacillariophyceae</taxon>
        <taxon>Bacillariophycidae</taxon>
        <taxon>Bacillariales</taxon>
        <taxon>Bacillariaceae</taxon>
        <taxon>Cylindrotheca</taxon>
    </lineage>
</organism>
<reference evidence="3" key="1">
    <citation type="submission" date="2023-08" db="EMBL/GenBank/DDBJ databases">
        <authorList>
            <person name="Audoor S."/>
            <person name="Bilcke G."/>
        </authorList>
    </citation>
    <scope>NUCLEOTIDE SEQUENCE</scope>
</reference>
<keyword evidence="2" id="KW-0812">Transmembrane</keyword>